<protein>
    <submittedName>
        <fullName evidence="5">Helix-turn-helix domain-containing protein</fullName>
    </submittedName>
</protein>
<evidence type="ECO:0000256" key="2">
    <source>
        <dbReference type="ARBA" id="ARBA00023163"/>
    </source>
</evidence>
<dbReference type="SUPFAM" id="SSF52317">
    <property type="entry name" value="Class I glutamine amidotransferase-like"/>
    <property type="match status" value="1"/>
</dbReference>
<evidence type="ECO:0000259" key="4">
    <source>
        <dbReference type="PROSITE" id="PS01124"/>
    </source>
</evidence>
<dbReference type="RefSeq" id="WP_150999988.1">
    <property type="nucleotide sequence ID" value="NZ_VZZK01000009.1"/>
</dbReference>
<dbReference type="InterPro" id="IPR052158">
    <property type="entry name" value="INH-QAR"/>
</dbReference>
<evidence type="ECO:0000256" key="1">
    <source>
        <dbReference type="ARBA" id="ARBA00023015"/>
    </source>
</evidence>
<dbReference type="PANTHER" id="PTHR43130:SF3">
    <property type="entry name" value="HTH-TYPE TRANSCRIPTIONAL REGULATOR RV1931C"/>
    <property type="match status" value="1"/>
</dbReference>
<gene>
    <name evidence="5" type="ORF">F6X53_10535</name>
</gene>
<dbReference type="Pfam" id="PF01965">
    <property type="entry name" value="DJ-1_PfpI"/>
    <property type="match status" value="1"/>
</dbReference>
<evidence type="ECO:0000313" key="6">
    <source>
        <dbReference type="Proteomes" id="UP000474159"/>
    </source>
</evidence>
<dbReference type="PANTHER" id="PTHR43130">
    <property type="entry name" value="ARAC-FAMILY TRANSCRIPTIONAL REGULATOR"/>
    <property type="match status" value="1"/>
</dbReference>
<dbReference type="GO" id="GO:0003700">
    <property type="term" value="F:DNA-binding transcription factor activity"/>
    <property type="evidence" value="ECO:0007669"/>
    <property type="project" value="InterPro"/>
</dbReference>
<evidence type="ECO:0000313" key="5">
    <source>
        <dbReference type="EMBL" id="KAB1079253.1"/>
    </source>
</evidence>
<keyword evidence="6" id="KW-1185">Reference proteome</keyword>
<organism evidence="5 6">
    <name type="scientific">Methylobacterium soli</name>
    <dbReference type="NCBI Taxonomy" id="553447"/>
    <lineage>
        <taxon>Bacteria</taxon>
        <taxon>Pseudomonadati</taxon>
        <taxon>Pseudomonadota</taxon>
        <taxon>Alphaproteobacteria</taxon>
        <taxon>Hyphomicrobiales</taxon>
        <taxon>Methylobacteriaceae</taxon>
        <taxon>Methylobacterium</taxon>
    </lineage>
</organism>
<reference evidence="5 6" key="1">
    <citation type="submission" date="2019-09" db="EMBL/GenBank/DDBJ databases">
        <title>YIM 48816 draft genome.</title>
        <authorList>
            <person name="Jiang L."/>
        </authorList>
    </citation>
    <scope>NUCLEOTIDE SEQUENCE [LARGE SCALE GENOMIC DNA]</scope>
    <source>
        <strain evidence="5 6">YIM 48816</strain>
    </source>
</reference>
<dbReference type="Pfam" id="PF12833">
    <property type="entry name" value="HTH_18"/>
    <property type="match status" value="1"/>
</dbReference>
<dbReference type="AlphaFoldDB" id="A0A6L3SYR9"/>
<dbReference type="SUPFAM" id="SSF46689">
    <property type="entry name" value="Homeodomain-like"/>
    <property type="match status" value="2"/>
</dbReference>
<sequence length="358" mass="38390">MRRPRDPTSPFPPRRVLILGAAPSQLLDIAGPAEILAQAGSLRGSETGGTAADGLPPLYAVSCLIVPEPGTPATSAGLPLPSTVTEAEALAWMDLDTLIVVGGEGARRRCTEAAIRMLTQSLAAQARRVVGVCTGAFILAEAGCLRGRKVTTHWRWCDALNRLHPDLSVDPEPIYVRDGDVWTSAGVTAGMDLTLALVEADHGHALALAVARELVMFLRRPGGQKQFSTVLSAQTGLSVRLADLMAWMGENLHQSLPVDTLAARAGLSPRQFARAFRAETGLTPARMLERLRVESARRMLESDQAGVSAVAARCGFQADETMRRAFLRHLGVPPGHYRNLFRTRPPSDVPTPETVLHA</sequence>
<dbReference type="GO" id="GO:0043565">
    <property type="term" value="F:sequence-specific DNA binding"/>
    <property type="evidence" value="ECO:0007669"/>
    <property type="project" value="InterPro"/>
</dbReference>
<dbReference type="InterPro" id="IPR029062">
    <property type="entry name" value="Class_I_gatase-like"/>
</dbReference>
<dbReference type="Proteomes" id="UP000474159">
    <property type="component" value="Unassembled WGS sequence"/>
</dbReference>
<dbReference type="CDD" id="cd03137">
    <property type="entry name" value="GATase1_AraC_1"/>
    <property type="match status" value="1"/>
</dbReference>
<keyword evidence="1" id="KW-0805">Transcription regulation</keyword>
<dbReference type="InterPro" id="IPR009057">
    <property type="entry name" value="Homeodomain-like_sf"/>
</dbReference>
<feature type="domain" description="HTH araC/xylS-type" evidence="4">
    <location>
        <begin position="242"/>
        <end position="340"/>
    </location>
</feature>
<dbReference type="Gene3D" id="3.40.50.880">
    <property type="match status" value="1"/>
</dbReference>
<accession>A0A6L3SYR9</accession>
<evidence type="ECO:0000256" key="3">
    <source>
        <dbReference type="SAM" id="MobiDB-lite"/>
    </source>
</evidence>
<dbReference type="SMART" id="SM00342">
    <property type="entry name" value="HTH_ARAC"/>
    <property type="match status" value="1"/>
</dbReference>
<dbReference type="InterPro" id="IPR002818">
    <property type="entry name" value="DJ-1/PfpI"/>
</dbReference>
<proteinExistence type="predicted"/>
<dbReference type="PROSITE" id="PS01124">
    <property type="entry name" value="HTH_ARAC_FAMILY_2"/>
    <property type="match status" value="1"/>
</dbReference>
<feature type="region of interest" description="Disordered" evidence="3">
    <location>
        <begin position="338"/>
        <end position="358"/>
    </location>
</feature>
<name>A0A6L3SYR9_9HYPH</name>
<dbReference type="InterPro" id="IPR018060">
    <property type="entry name" value="HTH_AraC"/>
</dbReference>
<dbReference type="EMBL" id="VZZK01000009">
    <property type="protein sequence ID" value="KAB1079253.1"/>
    <property type="molecule type" value="Genomic_DNA"/>
</dbReference>
<keyword evidence="2" id="KW-0804">Transcription</keyword>
<dbReference type="OrthoDB" id="9793422at2"/>
<dbReference type="Gene3D" id="1.10.10.60">
    <property type="entry name" value="Homeodomain-like"/>
    <property type="match status" value="1"/>
</dbReference>
<comment type="caution">
    <text evidence="5">The sequence shown here is derived from an EMBL/GenBank/DDBJ whole genome shotgun (WGS) entry which is preliminary data.</text>
</comment>